<dbReference type="GO" id="GO:0031267">
    <property type="term" value="F:small GTPase binding"/>
    <property type="evidence" value="ECO:0007669"/>
    <property type="project" value="TreeGrafter"/>
</dbReference>
<dbReference type="GO" id="GO:0030139">
    <property type="term" value="C:endocytic vesicle"/>
    <property type="evidence" value="ECO:0007669"/>
    <property type="project" value="TreeGrafter"/>
</dbReference>
<organism evidence="7">
    <name type="scientific">Oikopleura dioica</name>
    <name type="common">Tunicate</name>
    <dbReference type="NCBI Taxonomy" id="34765"/>
    <lineage>
        <taxon>Eukaryota</taxon>
        <taxon>Metazoa</taxon>
        <taxon>Chordata</taxon>
        <taxon>Tunicata</taxon>
        <taxon>Appendicularia</taxon>
        <taxon>Copelata</taxon>
        <taxon>Oikopleuridae</taxon>
        <taxon>Oikopleura</taxon>
    </lineage>
</organism>
<evidence type="ECO:0000256" key="1">
    <source>
        <dbReference type="ARBA" id="ARBA00022723"/>
    </source>
</evidence>
<dbReference type="InterPro" id="IPR002653">
    <property type="entry name" value="Znf_A20"/>
</dbReference>
<dbReference type="InterPro" id="IPR037191">
    <property type="entry name" value="VPS9_dom_sf"/>
</dbReference>
<evidence type="ECO:0000313" key="7">
    <source>
        <dbReference type="EMBL" id="CBY37983.1"/>
    </source>
</evidence>
<feature type="compositionally biased region" description="Low complexity" evidence="4">
    <location>
        <begin position="80"/>
        <end position="94"/>
    </location>
</feature>
<dbReference type="InterPro" id="IPR003123">
    <property type="entry name" value="VPS9"/>
</dbReference>
<evidence type="ECO:0000259" key="6">
    <source>
        <dbReference type="PROSITE" id="PS51205"/>
    </source>
</evidence>
<dbReference type="GO" id="GO:0016192">
    <property type="term" value="P:vesicle-mediated transport"/>
    <property type="evidence" value="ECO:0007669"/>
    <property type="project" value="InterPro"/>
</dbReference>
<dbReference type="Pfam" id="PF01754">
    <property type="entry name" value="zf-A20"/>
    <property type="match status" value="1"/>
</dbReference>
<evidence type="ECO:0008006" key="8">
    <source>
        <dbReference type="Google" id="ProtNLM"/>
    </source>
</evidence>
<dbReference type="PROSITE" id="PS51205">
    <property type="entry name" value="VPS9"/>
    <property type="match status" value="1"/>
</dbReference>
<dbReference type="GO" id="GO:0005829">
    <property type="term" value="C:cytosol"/>
    <property type="evidence" value="ECO:0007669"/>
    <property type="project" value="TreeGrafter"/>
</dbReference>
<reference evidence="7" key="1">
    <citation type="journal article" date="2010" name="Science">
        <title>Plasticity of animal genome architecture unmasked by rapid evolution of a pelagic tunicate.</title>
        <authorList>
            <person name="Denoeud F."/>
            <person name="Henriet S."/>
            <person name="Mungpakdee S."/>
            <person name="Aury J.M."/>
            <person name="Da Silva C."/>
            <person name="Brinkmann H."/>
            <person name="Mikhaleva J."/>
            <person name="Olsen L.C."/>
            <person name="Jubin C."/>
            <person name="Canestro C."/>
            <person name="Bouquet J.M."/>
            <person name="Danks G."/>
            <person name="Poulain J."/>
            <person name="Campsteijn C."/>
            <person name="Adamski M."/>
            <person name="Cross I."/>
            <person name="Yadetie F."/>
            <person name="Muffato M."/>
            <person name="Louis A."/>
            <person name="Butcher S."/>
            <person name="Tsagkogeorga G."/>
            <person name="Konrad A."/>
            <person name="Singh S."/>
            <person name="Jensen M.F."/>
            <person name="Cong E.H."/>
            <person name="Eikeseth-Otteraa H."/>
            <person name="Noel B."/>
            <person name="Anthouard V."/>
            <person name="Porcel B.M."/>
            <person name="Kachouri-Lafond R."/>
            <person name="Nishino A."/>
            <person name="Ugolini M."/>
            <person name="Chourrout P."/>
            <person name="Nishida H."/>
            <person name="Aasland R."/>
            <person name="Huzurbazar S."/>
            <person name="Westhof E."/>
            <person name="Delsuc F."/>
            <person name="Lehrach H."/>
            <person name="Reinhardt R."/>
            <person name="Weissenbach J."/>
            <person name="Roy S.W."/>
            <person name="Artiguenave F."/>
            <person name="Postlethwait J.H."/>
            <person name="Manak J.R."/>
            <person name="Thompson E.M."/>
            <person name="Jaillon O."/>
            <person name="Du Pasquier L."/>
            <person name="Boudinot P."/>
            <person name="Liberles D.A."/>
            <person name="Volff J.N."/>
            <person name="Philippe H."/>
            <person name="Lenhard B."/>
            <person name="Roest Crollius H."/>
            <person name="Wincker P."/>
            <person name="Chourrout D."/>
        </authorList>
    </citation>
    <scope>NUCLEOTIDE SEQUENCE [LARGE SCALE GENOMIC DNA]</scope>
</reference>
<dbReference type="PROSITE" id="PS51036">
    <property type="entry name" value="ZF_A20"/>
    <property type="match status" value="1"/>
</dbReference>
<evidence type="ECO:0000256" key="4">
    <source>
        <dbReference type="SAM" id="MobiDB-lite"/>
    </source>
</evidence>
<dbReference type="Proteomes" id="UP000011014">
    <property type="component" value="Unassembled WGS sequence"/>
</dbReference>
<dbReference type="GO" id="GO:0003677">
    <property type="term" value="F:DNA binding"/>
    <property type="evidence" value="ECO:0007669"/>
    <property type="project" value="InterPro"/>
</dbReference>
<accession>E4YR91</accession>
<evidence type="ECO:0000256" key="3">
    <source>
        <dbReference type="ARBA" id="ARBA00022833"/>
    </source>
</evidence>
<dbReference type="SMART" id="SM00167">
    <property type="entry name" value="VPS9"/>
    <property type="match status" value="1"/>
</dbReference>
<dbReference type="EMBL" id="FN655104">
    <property type="protein sequence ID" value="CBY37983.1"/>
    <property type="molecule type" value="Genomic_DNA"/>
</dbReference>
<dbReference type="Pfam" id="PF02204">
    <property type="entry name" value="VPS9"/>
    <property type="match status" value="1"/>
</dbReference>
<dbReference type="PANTHER" id="PTHR23101">
    <property type="entry name" value="RAB GDP/GTP EXCHANGE FACTOR"/>
    <property type="match status" value="1"/>
</dbReference>
<evidence type="ECO:0000256" key="2">
    <source>
        <dbReference type="ARBA" id="ARBA00022771"/>
    </source>
</evidence>
<proteinExistence type="predicted"/>
<dbReference type="AlphaFoldDB" id="E4YR91"/>
<protein>
    <recommendedName>
        <fullName evidence="8">VPS9 domain-containing protein</fullName>
    </recommendedName>
</protein>
<sequence length="434" mass="48907">MSLRFSGAQLLCKNKCGFYGNESWDGYCSLCFKRAKREEHKKEENSKSESPKSTSWFDFSEISLFGEKRKARLSLTSAFSSGSGSSSSRSGGRSPEAEPTPKADLISRQLLTLVDKQSLDFVAKTKKKNFTPEEFGDFITSFYDALAEAIRTKEDDDETISLCMDRAEANITSEIYQKLFAQEEDEAADIDLQRKIRALHWIGPAMVGAKLDRGLPEVKLLIDDAVTNFLQTNSSELPREKLEHLSAACDCIMQSLSISTSSSPSADDLLPALIFLLLHTNPPLFKSNLALIRRLSQPENLRSGKLAYHYCSICSAVGFIERGITEAELNLTKRQFEQFQKSEARPPTALMDFDFTTMRKTSRIVDIFDVDDDEVSSAALERLRHLKLQNEEFFSKAKKIKEELTSFSMHVQKEVSEISEKYSIAPDEQSENPQ</sequence>
<dbReference type="Gene3D" id="1.20.1050.80">
    <property type="entry name" value="VPS9 domain"/>
    <property type="match status" value="1"/>
</dbReference>
<evidence type="ECO:0000259" key="5">
    <source>
        <dbReference type="PROSITE" id="PS51036"/>
    </source>
</evidence>
<dbReference type="Gene3D" id="1.10.246.120">
    <property type="match status" value="1"/>
</dbReference>
<keyword evidence="3" id="KW-0862">Zinc</keyword>
<feature type="domain" description="VPS9" evidence="6">
    <location>
        <begin position="186"/>
        <end position="329"/>
    </location>
</feature>
<dbReference type="SUPFAM" id="SSF57716">
    <property type="entry name" value="Glucocorticoid receptor-like (DNA-binding domain)"/>
    <property type="match status" value="1"/>
</dbReference>
<dbReference type="InterPro" id="IPR045046">
    <property type="entry name" value="Vps9-like"/>
</dbReference>
<dbReference type="PANTHER" id="PTHR23101:SF122">
    <property type="entry name" value="RABAPTIN-5-ASSOCIATED EXCHANGE FACTOR FOR RAB5"/>
    <property type="match status" value="1"/>
</dbReference>
<gene>
    <name evidence="7" type="ORF">GSOID_T00031479001</name>
</gene>
<keyword evidence="1" id="KW-0479">Metal-binding</keyword>
<dbReference type="Gene3D" id="1.20.5.4770">
    <property type="match status" value="1"/>
</dbReference>
<keyword evidence="2" id="KW-0863">Zinc-finger</keyword>
<feature type="region of interest" description="Disordered" evidence="4">
    <location>
        <begin position="78"/>
        <end position="101"/>
    </location>
</feature>
<dbReference type="GO" id="GO:0005085">
    <property type="term" value="F:guanyl-nucleotide exchange factor activity"/>
    <property type="evidence" value="ECO:0007669"/>
    <property type="project" value="InterPro"/>
</dbReference>
<dbReference type="SUPFAM" id="SSF109993">
    <property type="entry name" value="VPS9 domain"/>
    <property type="match status" value="1"/>
</dbReference>
<name>E4YR91_OIKDI</name>
<dbReference type="GO" id="GO:0008270">
    <property type="term" value="F:zinc ion binding"/>
    <property type="evidence" value="ECO:0007669"/>
    <property type="project" value="UniProtKB-KW"/>
</dbReference>
<feature type="domain" description="A20-type" evidence="5">
    <location>
        <begin position="6"/>
        <end position="40"/>
    </location>
</feature>
<dbReference type="SMART" id="SM00259">
    <property type="entry name" value="ZnF_A20"/>
    <property type="match status" value="1"/>
</dbReference>